<dbReference type="SUPFAM" id="SSF57667">
    <property type="entry name" value="beta-beta-alpha zinc fingers"/>
    <property type="match status" value="4"/>
</dbReference>
<keyword evidence="16 21" id="KW-0472">Membrane</keyword>
<proteinExistence type="inferred from homology"/>
<keyword evidence="8" id="KW-0677">Repeat</keyword>
<dbReference type="CDD" id="cd18176">
    <property type="entry name" value="ATP-synt_Vo_c_ATP6C_rpt2"/>
    <property type="match status" value="1"/>
</dbReference>
<keyword evidence="14" id="KW-0406">Ion transport</keyword>
<evidence type="ECO:0000256" key="5">
    <source>
        <dbReference type="ARBA" id="ARBA00022554"/>
    </source>
</evidence>
<evidence type="ECO:0000256" key="11">
    <source>
        <dbReference type="ARBA" id="ARBA00022833"/>
    </source>
</evidence>
<evidence type="ECO:0000256" key="15">
    <source>
        <dbReference type="ARBA" id="ARBA00023125"/>
    </source>
</evidence>
<dbReference type="Gramene" id="TRITD1Av1G004260.3">
    <property type="protein sequence ID" value="TRITD1Av1G004260.3"/>
    <property type="gene ID" value="TRITD1Av1G004260"/>
</dbReference>
<keyword evidence="11" id="KW-0862">Zinc</keyword>
<dbReference type="EMBL" id="LT934111">
    <property type="protein sequence ID" value="VAH00474.1"/>
    <property type="molecule type" value="Genomic_DNA"/>
</dbReference>
<keyword evidence="4" id="KW-0813">Transport</keyword>
<dbReference type="InterPro" id="IPR013087">
    <property type="entry name" value="Znf_C2H2_type"/>
</dbReference>
<evidence type="ECO:0000256" key="19">
    <source>
        <dbReference type="PROSITE-ProRule" id="PRU00042"/>
    </source>
</evidence>
<feature type="domain" description="C2H2-type" evidence="22">
    <location>
        <begin position="250"/>
        <end position="279"/>
    </location>
</feature>
<evidence type="ECO:0000259" key="22">
    <source>
        <dbReference type="PROSITE" id="PS50157"/>
    </source>
</evidence>
<feature type="region of interest" description="Disordered" evidence="20">
    <location>
        <begin position="418"/>
        <end position="528"/>
    </location>
</feature>
<dbReference type="InterPro" id="IPR036236">
    <property type="entry name" value="Znf_C2H2_sf"/>
</dbReference>
<dbReference type="Pfam" id="PF00096">
    <property type="entry name" value="zf-C2H2"/>
    <property type="match status" value="2"/>
</dbReference>
<keyword evidence="15" id="KW-0238">DNA-binding</keyword>
<feature type="domain" description="C2H2-type" evidence="22">
    <location>
        <begin position="394"/>
        <end position="424"/>
    </location>
</feature>
<accession>A0A9R0PP44</accession>
<evidence type="ECO:0000256" key="3">
    <source>
        <dbReference type="ARBA" id="ARBA00007296"/>
    </source>
</evidence>
<organism evidence="23 24">
    <name type="scientific">Triticum turgidum subsp. durum</name>
    <name type="common">Durum wheat</name>
    <name type="synonym">Triticum durum</name>
    <dbReference type="NCBI Taxonomy" id="4567"/>
    <lineage>
        <taxon>Eukaryota</taxon>
        <taxon>Viridiplantae</taxon>
        <taxon>Streptophyta</taxon>
        <taxon>Embryophyta</taxon>
        <taxon>Tracheophyta</taxon>
        <taxon>Spermatophyta</taxon>
        <taxon>Magnoliopsida</taxon>
        <taxon>Liliopsida</taxon>
        <taxon>Poales</taxon>
        <taxon>Poaceae</taxon>
        <taxon>BOP clade</taxon>
        <taxon>Pooideae</taxon>
        <taxon>Triticodae</taxon>
        <taxon>Triticeae</taxon>
        <taxon>Triticinae</taxon>
        <taxon>Triticum</taxon>
    </lineage>
</organism>
<evidence type="ECO:0000256" key="17">
    <source>
        <dbReference type="ARBA" id="ARBA00023163"/>
    </source>
</evidence>
<dbReference type="FunFam" id="3.30.160.60:FF:000125">
    <property type="entry name" value="Putative zinc finger protein 143"/>
    <property type="match status" value="1"/>
</dbReference>
<dbReference type="GO" id="GO:0003677">
    <property type="term" value="F:DNA binding"/>
    <property type="evidence" value="ECO:0007669"/>
    <property type="project" value="UniProtKB-KW"/>
</dbReference>
<feature type="domain" description="C2H2-type" evidence="22">
    <location>
        <begin position="221"/>
        <end position="250"/>
    </location>
</feature>
<dbReference type="InterPro" id="IPR002379">
    <property type="entry name" value="ATPase_proteolipid_c-like_dom"/>
</dbReference>
<dbReference type="Gene3D" id="3.30.160.60">
    <property type="entry name" value="Classic Zinc Finger"/>
    <property type="match status" value="4"/>
</dbReference>
<dbReference type="InterPro" id="IPR011555">
    <property type="entry name" value="ATPase_proteolipid_su_C_euk"/>
</dbReference>
<evidence type="ECO:0000256" key="16">
    <source>
        <dbReference type="ARBA" id="ARBA00023136"/>
    </source>
</evidence>
<evidence type="ECO:0000256" key="14">
    <source>
        <dbReference type="ARBA" id="ARBA00023065"/>
    </source>
</evidence>
<dbReference type="InterPro" id="IPR035921">
    <property type="entry name" value="F/V-ATP_Csub_sf"/>
</dbReference>
<evidence type="ECO:0000256" key="4">
    <source>
        <dbReference type="ARBA" id="ARBA00022448"/>
    </source>
</evidence>
<dbReference type="SMART" id="SM00355">
    <property type="entry name" value="ZnF_C2H2"/>
    <property type="match status" value="5"/>
</dbReference>
<dbReference type="SUPFAM" id="SSF81333">
    <property type="entry name" value="F1F0 ATP synthase subunit C"/>
    <property type="match status" value="1"/>
</dbReference>
<dbReference type="GO" id="GO:0005774">
    <property type="term" value="C:vacuolar membrane"/>
    <property type="evidence" value="ECO:0007669"/>
    <property type="project" value="UniProtKB-SubCell"/>
</dbReference>
<dbReference type="PANTHER" id="PTHR10263">
    <property type="entry name" value="V-TYPE PROTON ATPASE PROTEOLIPID SUBUNIT"/>
    <property type="match status" value="1"/>
</dbReference>
<dbReference type="Proteomes" id="UP000324705">
    <property type="component" value="Chromosome 1A"/>
</dbReference>
<evidence type="ECO:0000256" key="2">
    <source>
        <dbReference type="ARBA" id="ARBA00004128"/>
    </source>
</evidence>
<dbReference type="PROSITE" id="PS00028">
    <property type="entry name" value="ZINC_FINGER_C2H2_1"/>
    <property type="match status" value="4"/>
</dbReference>
<evidence type="ECO:0000256" key="10">
    <source>
        <dbReference type="ARBA" id="ARBA00022781"/>
    </source>
</evidence>
<keyword evidence="13" id="KW-0805">Transcription regulation</keyword>
<dbReference type="InterPro" id="IPR000245">
    <property type="entry name" value="ATPase_proteolipid_csu"/>
</dbReference>
<evidence type="ECO:0000256" key="20">
    <source>
        <dbReference type="SAM" id="MobiDB-lite"/>
    </source>
</evidence>
<dbReference type="NCBIfam" id="TIGR01100">
    <property type="entry name" value="V_ATP_synt_C"/>
    <property type="match status" value="1"/>
</dbReference>
<keyword evidence="9 19" id="KW-0863">Zinc-finger</keyword>
<dbReference type="AlphaFoldDB" id="A0A9R0PP44"/>
<comment type="similarity">
    <text evidence="3">Belongs to the V-ATPase proteolipid subunit family.</text>
</comment>
<dbReference type="Gene3D" id="1.20.120.610">
    <property type="entry name" value="lithium bound rotor ring of v- atpase"/>
    <property type="match status" value="1"/>
</dbReference>
<dbReference type="GO" id="GO:0005634">
    <property type="term" value="C:nucleus"/>
    <property type="evidence" value="ECO:0007669"/>
    <property type="project" value="UniProtKB-SubCell"/>
</dbReference>
<keyword evidence="24" id="KW-1185">Reference proteome</keyword>
<keyword evidence="12 21" id="KW-1133">Transmembrane helix</keyword>
<dbReference type="Pfam" id="PF00137">
    <property type="entry name" value="ATP-synt_C"/>
    <property type="match status" value="2"/>
</dbReference>
<feature type="transmembrane region" description="Helical" evidence="21">
    <location>
        <begin position="101"/>
        <end position="119"/>
    </location>
</feature>
<protein>
    <recommendedName>
        <fullName evidence="22">C2H2-type domain-containing protein</fullName>
    </recommendedName>
</protein>
<feature type="compositionally biased region" description="Acidic residues" evidence="20">
    <location>
        <begin position="518"/>
        <end position="528"/>
    </location>
</feature>
<evidence type="ECO:0000256" key="13">
    <source>
        <dbReference type="ARBA" id="ARBA00023015"/>
    </source>
</evidence>
<sequence>MGAAYGTAKSGVGVASMGVMRPELVMKSIVPVVMAGVLGIYGLIIAVIISTGINPKAKPYFLFDGYAHLSSGLACGLAGLAAGMAIGIVGDAGVRANAQQPKLFVGMILILIFAEALALRRMPEGREGDPVVKHREEGVVFPRIDKEKTVYTTKSKIYLILCSLSFSLSWSCDCLQCLIGDWLLRNLCAEDVYKNLKENGGVGQEPEAQPRKVEPATEILFLCSYDNCGKTFVDVAALRKHAHVHGERQYVCQEPGCGKKFVDSSKLKRHHLTHTGQKDFVCPHPGCEDYFLLRHNFLFASLQAFSLDFNLRAHLKTHAVENYHICPFPACGKRFTSDFKLKCHIKTHEKTGSPIAVQHTPPAEKPQSTIKPSIQATPKPSAPTPPSFSSERPYVCPYEGCGKAYIHGYKLNLHLKTQHPDHNQENNGRSATPAAGYNYADGGDIAPNPKRSKTSQVHRAPPSNAYNVKVSSRMGVDTSGAKNQWPGKGMYDDDSEETEEDPGGNNVEDGWRYGNQNADDEETEEDED</sequence>
<gene>
    <name evidence="23" type="ORF">TRITD_1Av1G004260</name>
</gene>
<feature type="compositionally biased region" description="Polar residues" evidence="20">
    <location>
        <begin position="366"/>
        <end position="375"/>
    </location>
</feature>
<keyword evidence="18" id="KW-0539">Nucleus</keyword>
<keyword evidence="17" id="KW-0804">Transcription</keyword>
<evidence type="ECO:0000256" key="18">
    <source>
        <dbReference type="ARBA" id="ARBA00023242"/>
    </source>
</evidence>
<dbReference type="GO" id="GO:0046961">
    <property type="term" value="F:proton-transporting ATPase activity, rotational mechanism"/>
    <property type="evidence" value="ECO:0007669"/>
    <property type="project" value="InterPro"/>
</dbReference>
<reference evidence="23 24" key="1">
    <citation type="submission" date="2017-09" db="EMBL/GenBank/DDBJ databases">
        <authorList>
            <consortium name="International Durum Wheat Genome Sequencing Consortium (IDWGSC)"/>
            <person name="Milanesi L."/>
        </authorList>
    </citation>
    <scope>NUCLEOTIDE SEQUENCE [LARGE SCALE GENOMIC DNA]</scope>
    <source>
        <strain evidence="24">cv. Svevo</strain>
    </source>
</reference>
<evidence type="ECO:0000256" key="7">
    <source>
        <dbReference type="ARBA" id="ARBA00022723"/>
    </source>
</evidence>
<dbReference type="CDD" id="cd18175">
    <property type="entry name" value="ATP-synt_Vo_c_ATP6C_rpt1"/>
    <property type="match status" value="1"/>
</dbReference>
<feature type="domain" description="C2H2-type" evidence="22">
    <location>
        <begin position="324"/>
        <end position="353"/>
    </location>
</feature>
<feature type="transmembrane region" description="Helical" evidence="21">
    <location>
        <begin position="65"/>
        <end position="89"/>
    </location>
</feature>
<keyword evidence="5" id="KW-0926">Vacuole</keyword>
<dbReference type="FunFam" id="3.30.160.60:FF:000071">
    <property type="entry name" value="Putative zinc finger protein 143"/>
    <property type="match status" value="1"/>
</dbReference>
<dbReference type="PRINTS" id="PR00122">
    <property type="entry name" value="VACATPASE"/>
</dbReference>
<evidence type="ECO:0000256" key="6">
    <source>
        <dbReference type="ARBA" id="ARBA00022692"/>
    </source>
</evidence>
<feature type="transmembrane region" description="Helical" evidence="21">
    <location>
        <begin position="29"/>
        <end position="53"/>
    </location>
</feature>
<evidence type="ECO:0000256" key="8">
    <source>
        <dbReference type="ARBA" id="ARBA00022737"/>
    </source>
</evidence>
<feature type="region of interest" description="Disordered" evidence="20">
    <location>
        <begin position="352"/>
        <end position="391"/>
    </location>
</feature>
<evidence type="ECO:0000256" key="1">
    <source>
        <dbReference type="ARBA" id="ARBA00004123"/>
    </source>
</evidence>
<evidence type="ECO:0000256" key="12">
    <source>
        <dbReference type="ARBA" id="ARBA00022989"/>
    </source>
</evidence>
<keyword evidence="10" id="KW-0375">Hydrogen ion transport</keyword>
<feature type="compositionally biased region" description="Acidic residues" evidence="20">
    <location>
        <begin position="492"/>
        <end position="502"/>
    </location>
</feature>
<evidence type="ECO:0000313" key="24">
    <source>
        <dbReference type="Proteomes" id="UP000324705"/>
    </source>
</evidence>
<comment type="subcellular location">
    <subcellularLocation>
        <location evidence="1">Nucleus</location>
    </subcellularLocation>
    <subcellularLocation>
        <location evidence="2">Vacuole membrane</location>
        <topology evidence="2">Multi-pass membrane protein</topology>
    </subcellularLocation>
</comment>
<dbReference type="PROSITE" id="PS50157">
    <property type="entry name" value="ZINC_FINGER_C2H2_2"/>
    <property type="match status" value="4"/>
</dbReference>
<dbReference type="FunFam" id="1.20.120.610:FF:000001">
    <property type="entry name" value="V-type proton ATPase proteolipid subunit"/>
    <property type="match status" value="1"/>
</dbReference>
<name>A0A9R0PP44_TRITD</name>
<evidence type="ECO:0000313" key="23">
    <source>
        <dbReference type="EMBL" id="VAH00474.1"/>
    </source>
</evidence>
<dbReference type="GO" id="GO:0008270">
    <property type="term" value="F:zinc ion binding"/>
    <property type="evidence" value="ECO:0007669"/>
    <property type="project" value="UniProtKB-KW"/>
</dbReference>
<evidence type="ECO:0000256" key="9">
    <source>
        <dbReference type="ARBA" id="ARBA00022771"/>
    </source>
</evidence>
<evidence type="ECO:0000256" key="21">
    <source>
        <dbReference type="SAM" id="Phobius"/>
    </source>
</evidence>
<keyword evidence="7" id="KW-0479">Metal-binding</keyword>
<dbReference type="GO" id="GO:0033179">
    <property type="term" value="C:proton-transporting V-type ATPase, V0 domain"/>
    <property type="evidence" value="ECO:0007669"/>
    <property type="project" value="InterPro"/>
</dbReference>
<keyword evidence="6 21" id="KW-0812">Transmembrane</keyword>